<evidence type="ECO:0000313" key="1">
    <source>
        <dbReference type="EMBL" id="NMF03182.1"/>
    </source>
</evidence>
<gene>
    <name evidence="1" type="ORF">HF849_00240</name>
</gene>
<comment type="caution">
    <text evidence="1">The sequence shown here is derived from an EMBL/GenBank/DDBJ whole genome shotgun (WGS) entry which is preliminary data.</text>
</comment>
<accession>A0A7X9XM97</accession>
<dbReference type="RefSeq" id="WP_168980720.1">
    <property type="nucleotide sequence ID" value="NZ_JABAGD010000001.1"/>
</dbReference>
<evidence type="ECO:0000313" key="2">
    <source>
        <dbReference type="Proteomes" id="UP000587880"/>
    </source>
</evidence>
<sequence>MESPLVLTLLALSFPHPIKISANVVNLIDSINNGQISSTITENTFSFTKVGNIWLPSDTTNYTESISKMVTK</sequence>
<dbReference type="Proteomes" id="UP000587880">
    <property type="component" value="Unassembled WGS sequence"/>
</dbReference>
<dbReference type="EMBL" id="JABAGD010000001">
    <property type="protein sequence ID" value="NMF03182.1"/>
    <property type="molecule type" value="Genomic_DNA"/>
</dbReference>
<reference evidence="1 2" key="1">
    <citation type="submission" date="2020-04" db="EMBL/GenBank/DDBJ databases">
        <authorList>
            <person name="Hitch T.C.A."/>
            <person name="Wylensek D."/>
            <person name="Clavel T."/>
        </authorList>
    </citation>
    <scope>NUCLEOTIDE SEQUENCE [LARGE SCALE GENOMIC DNA]</scope>
    <source>
        <strain evidence="1 2">WB01_NA02</strain>
    </source>
</reference>
<proteinExistence type="predicted"/>
<name>A0A7X9XM97_CLOBE</name>
<organism evidence="1 2">
    <name type="scientific">Clostridium beijerinckii</name>
    <name type="common">Clostridium MP</name>
    <dbReference type="NCBI Taxonomy" id="1520"/>
    <lineage>
        <taxon>Bacteria</taxon>
        <taxon>Bacillati</taxon>
        <taxon>Bacillota</taxon>
        <taxon>Clostridia</taxon>
        <taxon>Eubacteriales</taxon>
        <taxon>Clostridiaceae</taxon>
        <taxon>Clostridium</taxon>
    </lineage>
</organism>
<protein>
    <submittedName>
        <fullName evidence="1">Uncharacterized protein</fullName>
    </submittedName>
</protein>
<dbReference type="AlphaFoldDB" id="A0A7X9XM97"/>